<comment type="caution">
    <text evidence="3">The sequence shown here is derived from an EMBL/GenBank/DDBJ whole genome shotgun (WGS) entry which is preliminary data.</text>
</comment>
<dbReference type="SUPFAM" id="SSF63411">
    <property type="entry name" value="LuxS/MPP-like metallohydrolase"/>
    <property type="match status" value="2"/>
</dbReference>
<reference evidence="4 6" key="2">
    <citation type="submission" date="2019-08" db="EMBL/GenBank/DDBJ databases">
        <title>In-depth cultivation of the pig gut microbiome towards novel bacterial diversity and tailored functional studies.</title>
        <authorList>
            <person name="Wylensek D."/>
            <person name="Hitch T.C.A."/>
            <person name="Clavel T."/>
        </authorList>
    </citation>
    <scope>NUCLEOTIDE SEQUENCE [LARGE SCALE GENOMIC DNA]</scope>
    <source>
        <strain evidence="4 6">WCA3-601-WT-6J</strain>
    </source>
</reference>
<evidence type="ECO:0000313" key="4">
    <source>
        <dbReference type="EMBL" id="MST91693.1"/>
    </source>
</evidence>
<dbReference type="PATRIC" id="fig|1550024.3.peg.3261"/>
<dbReference type="InterPro" id="IPR007863">
    <property type="entry name" value="Peptidase_M16_C"/>
</dbReference>
<accession>A0A0D8IZT8</accession>
<dbReference type="EMBL" id="VUNJ01000006">
    <property type="protein sequence ID" value="MST91693.1"/>
    <property type="molecule type" value="Genomic_DNA"/>
</dbReference>
<comment type="similarity">
    <text evidence="1">Belongs to the peptidase M16 family.</text>
</comment>
<evidence type="ECO:0000256" key="1">
    <source>
        <dbReference type="ARBA" id="ARBA00007261"/>
    </source>
</evidence>
<dbReference type="PANTHER" id="PTHR11851">
    <property type="entry name" value="METALLOPROTEASE"/>
    <property type="match status" value="1"/>
</dbReference>
<dbReference type="GO" id="GO:0046872">
    <property type="term" value="F:metal ion binding"/>
    <property type="evidence" value="ECO:0007669"/>
    <property type="project" value="InterPro"/>
</dbReference>
<organism evidence="3 5">
    <name type="scientific">Ruthenibacterium lactatiformans</name>
    <dbReference type="NCBI Taxonomy" id="1550024"/>
    <lineage>
        <taxon>Bacteria</taxon>
        <taxon>Bacillati</taxon>
        <taxon>Bacillota</taxon>
        <taxon>Clostridia</taxon>
        <taxon>Eubacteriales</taxon>
        <taxon>Oscillospiraceae</taxon>
        <taxon>Ruthenibacterium</taxon>
    </lineage>
</organism>
<dbReference type="PANTHER" id="PTHR11851:SF49">
    <property type="entry name" value="MITOCHONDRIAL-PROCESSING PEPTIDASE SUBUNIT ALPHA"/>
    <property type="match status" value="1"/>
</dbReference>
<dbReference type="AlphaFoldDB" id="A0A0D8IZT8"/>
<dbReference type="GeneID" id="42857744"/>
<dbReference type="Gene3D" id="3.30.830.10">
    <property type="entry name" value="Metalloenzyme, LuxS/M16 peptidase-like"/>
    <property type="match status" value="2"/>
</dbReference>
<protein>
    <submittedName>
        <fullName evidence="4">Insulinase family protein</fullName>
    </submittedName>
    <submittedName>
        <fullName evidence="3">Peptidase M16</fullName>
    </submittedName>
</protein>
<dbReference type="RefSeq" id="WP_050006010.1">
    <property type="nucleotide sequence ID" value="NZ_CAOJUJ010000020.1"/>
</dbReference>
<feature type="domain" description="Peptidase M16 C-terminal" evidence="2">
    <location>
        <begin position="181"/>
        <end position="354"/>
    </location>
</feature>
<gene>
    <name evidence="4" type="ORF">FYJ76_07010</name>
    <name evidence="3" type="ORF">TQ39_14330</name>
</gene>
<evidence type="ECO:0000313" key="5">
    <source>
        <dbReference type="Proteomes" id="UP000032483"/>
    </source>
</evidence>
<evidence type="ECO:0000313" key="3">
    <source>
        <dbReference type="EMBL" id="KJF39058.1"/>
    </source>
</evidence>
<keyword evidence="5" id="KW-1185">Reference proteome</keyword>
<dbReference type="Pfam" id="PF05193">
    <property type="entry name" value="Peptidase_M16_C"/>
    <property type="match status" value="1"/>
</dbReference>
<name>A0A0D8IZT8_9FIRM</name>
<dbReference type="Proteomes" id="UP000431913">
    <property type="component" value="Unassembled WGS sequence"/>
</dbReference>
<dbReference type="InterPro" id="IPR011249">
    <property type="entry name" value="Metalloenz_LuxS/M16"/>
</dbReference>
<dbReference type="InterPro" id="IPR050361">
    <property type="entry name" value="MPP/UQCRC_Complex"/>
</dbReference>
<dbReference type="EMBL" id="JXXK01000024">
    <property type="protein sequence ID" value="KJF39058.1"/>
    <property type="molecule type" value="Genomic_DNA"/>
</dbReference>
<evidence type="ECO:0000259" key="2">
    <source>
        <dbReference type="Pfam" id="PF05193"/>
    </source>
</evidence>
<sequence length="422" mass="45810">MERITLAPGAHINVLPAEKFNRCRISINFIWPAAREWATAEALLPLVLERGYQGCPDMTELSKKLARLYGAALSVDGTMSGQSRVLTVSLSGIRDAFALAGEPLSREYADIAFGTAFEPYRVDGVLDAEAVAIEKEQLRELLEGEINEKRSYCIRQARRRFYGDSPAGIERNGYLDEVDGLTADAVTRAYARMVEQAQIEVFVLGADVDAVAQRLRTALSGLRRAPEELPAPIAMPAEEPRSFEEPLPTVQGKLCMLFTPGEPFAPQDLSALRVAVALLGGTPTSRLFQNVREKQSLCYYCAASYTSLTGALCVDSGVEHANAAAARESILKELAALCAGPVEDGELADTKRALKNQLAAVGDTLQGLEGWYFAERMRGADKAPEQVAAEVDAVTADDVRRVLSRFRLSVCYTLTKEAGADA</sequence>
<reference evidence="3" key="1">
    <citation type="submission" date="2015-02" db="EMBL/GenBank/DDBJ databases">
        <title>A novel member of the family Ruminococcaceae isolated from human feces.</title>
        <authorList>
            <person name="Shkoporov A.N."/>
            <person name="Chaplin A.V."/>
            <person name="Motuzova O.V."/>
            <person name="Kafarskaia L.I."/>
            <person name="Khokhlova E.V."/>
            <person name="Efimov B.A."/>
        </authorList>
    </citation>
    <scope>NUCLEOTIDE SEQUENCE [LARGE SCALE GENOMIC DNA]</scope>
    <source>
        <strain evidence="3">585-1</strain>
    </source>
</reference>
<evidence type="ECO:0000313" key="6">
    <source>
        <dbReference type="Proteomes" id="UP000431913"/>
    </source>
</evidence>
<proteinExistence type="inferred from homology"/>
<dbReference type="Proteomes" id="UP000032483">
    <property type="component" value="Unassembled WGS sequence"/>
</dbReference>